<feature type="transmembrane region" description="Helical" evidence="6">
    <location>
        <begin position="200"/>
        <end position="223"/>
    </location>
</feature>
<evidence type="ECO:0000256" key="3">
    <source>
        <dbReference type="ARBA" id="ARBA00022989"/>
    </source>
</evidence>
<feature type="transmembrane region" description="Helical" evidence="6">
    <location>
        <begin position="105"/>
        <end position="124"/>
    </location>
</feature>
<dbReference type="GO" id="GO:0046872">
    <property type="term" value="F:metal ion binding"/>
    <property type="evidence" value="ECO:0007669"/>
    <property type="project" value="UniProtKB-KW"/>
</dbReference>
<comment type="subcellular location">
    <subcellularLocation>
        <location evidence="1">Membrane</location>
        <topology evidence="1">Multi-pass membrane protein</topology>
    </subcellularLocation>
</comment>
<evidence type="ECO:0000256" key="4">
    <source>
        <dbReference type="ARBA" id="ARBA00023136"/>
    </source>
</evidence>
<keyword evidence="5" id="KW-0479">Metal-binding</keyword>
<proteinExistence type="predicted"/>
<evidence type="ECO:0000313" key="8">
    <source>
        <dbReference type="Proteomes" id="UP000523955"/>
    </source>
</evidence>
<name>A0A7X0RH55_9ACTN</name>
<evidence type="ECO:0000256" key="5">
    <source>
        <dbReference type="PIRSR" id="PIRSR604254-1"/>
    </source>
</evidence>
<dbReference type="PANTHER" id="PTHR20855:SF3">
    <property type="entry name" value="LD03007P"/>
    <property type="match status" value="1"/>
</dbReference>
<feature type="transmembrane region" description="Helical" evidence="6">
    <location>
        <begin position="130"/>
        <end position="151"/>
    </location>
</feature>
<dbReference type="GO" id="GO:0016020">
    <property type="term" value="C:membrane"/>
    <property type="evidence" value="ECO:0007669"/>
    <property type="project" value="UniProtKB-SubCell"/>
</dbReference>
<feature type="transmembrane region" description="Helical" evidence="6">
    <location>
        <begin position="81"/>
        <end position="98"/>
    </location>
</feature>
<evidence type="ECO:0000313" key="7">
    <source>
        <dbReference type="EMBL" id="MBB6628206.1"/>
    </source>
</evidence>
<evidence type="ECO:0000256" key="1">
    <source>
        <dbReference type="ARBA" id="ARBA00004141"/>
    </source>
</evidence>
<dbReference type="PANTHER" id="PTHR20855">
    <property type="entry name" value="ADIPOR/PROGESTIN RECEPTOR-RELATED"/>
    <property type="match status" value="1"/>
</dbReference>
<keyword evidence="8" id="KW-1185">Reference proteome</keyword>
<dbReference type="AlphaFoldDB" id="A0A7X0RH55"/>
<dbReference type="InterPro" id="IPR004254">
    <property type="entry name" value="AdipoR/HlyIII-related"/>
</dbReference>
<feature type="transmembrane region" description="Helical" evidence="6">
    <location>
        <begin position="163"/>
        <end position="185"/>
    </location>
</feature>
<evidence type="ECO:0000256" key="2">
    <source>
        <dbReference type="ARBA" id="ARBA00022692"/>
    </source>
</evidence>
<keyword evidence="2 6" id="KW-0812">Transmembrane</keyword>
<feature type="transmembrane region" description="Helical" evidence="6">
    <location>
        <begin position="15"/>
        <end position="35"/>
    </location>
</feature>
<protein>
    <submittedName>
        <fullName evidence="7">Hemolysin III family protein</fullName>
    </submittedName>
</protein>
<reference evidence="7 8" key="1">
    <citation type="submission" date="2020-08" db="EMBL/GenBank/DDBJ databases">
        <authorList>
            <person name="Seo M.-J."/>
        </authorList>
    </citation>
    <scope>NUCLEOTIDE SEQUENCE [LARGE SCALE GENOMIC DNA]</scope>
    <source>
        <strain evidence="7 8">KIGAM211</strain>
    </source>
</reference>
<evidence type="ECO:0000256" key="6">
    <source>
        <dbReference type="SAM" id="Phobius"/>
    </source>
</evidence>
<dbReference type="Proteomes" id="UP000523955">
    <property type="component" value="Unassembled WGS sequence"/>
</dbReference>
<dbReference type="EMBL" id="JACKXE010000001">
    <property type="protein sequence ID" value="MBB6628206.1"/>
    <property type="molecule type" value="Genomic_DNA"/>
</dbReference>
<feature type="transmembrane region" description="Helical" evidence="6">
    <location>
        <begin position="42"/>
        <end position="61"/>
    </location>
</feature>
<keyword evidence="4 6" id="KW-0472">Membrane</keyword>
<feature type="binding site" evidence="5">
    <location>
        <position position="198"/>
    </location>
    <ligand>
        <name>Zn(2+)</name>
        <dbReference type="ChEBI" id="CHEBI:29105"/>
    </ligand>
</feature>
<keyword evidence="3 6" id="KW-1133">Transmembrane helix</keyword>
<feature type="binding site" evidence="5">
    <location>
        <position position="62"/>
    </location>
    <ligand>
        <name>Zn(2+)</name>
        <dbReference type="ChEBI" id="CHEBI:29105"/>
    </ligand>
</feature>
<keyword evidence="5" id="KW-0862">Zinc</keyword>
<comment type="caution">
    <text evidence="7">The sequence shown here is derived from an EMBL/GenBank/DDBJ whole genome shotgun (WGS) entry which is preliminary data.</text>
</comment>
<gene>
    <name evidence="7" type="ORF">H5V45_12825</name>
</gene>
<organism evidence="7 8">
    <name type="scientific">Nocardioides luti</name>
    <dbReference type="NCBI Taxonomy" id="2761101"/>
    <lineage>
        <taxon>Bacteria</taxon>
        <taxon>Bacillati</taxon>
        <taxon>Actinomycetota</taxon>
        <taxon>Actinomycetes</taxon>
        <taxon>Propionibacteriales</taxon>
        <taxon>Nocardioidaceae</taxon>
        <taxon>Nocardioides</taxon>
    </lineage>
</organism>
<sequence>MADKLAEVKPRLRGWLHAGSVPLVVAAGIVLVTLSPTAGTKVGSAVFIATALLLFGVSATYHLGTWQPAVWALLRRLDHSNIFILIAGTYTAFAMLLLEGSARVWLLVGIWGGALLGVLFRVFWTGAPRWLYTPIYIGLGWFAVFFIPDFVDGAHRMSTPLAIATLSLVVAGGVLYTLGGAVYGLKRPNPSPDWFGFHEVFHALTVLAFIAHYLGISLATYALR</sequence>
<feature type="binding site" evidence="5">
    <location>
        <position position="202"/>
    </location>
    <ligand>
        <name>Zn(2+)</name>
        <dbReference type="ChEBI" id="CHEBI:29105"/>
    </ligand>
</feature>
<accession>A0A7X0RH55</accession>
<dbReference type="Pfam" id="PF03006">
    <property type="entry name" value="HlyIII"/>
    <property type="match status" value="1"/>
</dbReference>